<feature type="compositionally biased region" description="Basic residues" evidence="4">
    <location>
        <begin position="252"/>
        <end position="261"/>
    </location>
</feature>
<feature type="compositionally biased region" description="Basic and acidic residues" evidence="4">
    <location>
        <begin position="302"/>
        <end position="318"/>
    </location>
</feature>
<dbReference type="RefSeq" id="XP_037157232.1">
    <property type="nucleotide sequence ID" value="XM_037295231.1"/>
</dbReference>
<feature type="region of interest" description="Disordered" evidence="4">
    <location>
        <begin position="1145"/>
        <end position="1182"/>
    </location>
</feature>
<dbReference type="Proteomes" id="UP000593566">
    <property type="component" value="Unassembled WGS sequence"/>
</dbReference>
<feature type="compositionally biased region" description="Basic and acidic residues" evidence="4">
    <location>
        <begin position="126"/>
        <end position="140"/>
    </location>
</feature>
<evidence type="ECO:0000256" key="4">
    <source>
        <dbReference type="SAM" id="MobiDB-lite"/>
    </source>
</evidence>
<feature type="compositionally biased region" description="Basic and acidic residues" evidence="4">
    <location>
        <begin position="510"/>
        <end position="522"/>
    </location>
</feature>
<dbReference type="GeneID" id="59332721"/>
<feature type="compositionally biased region" description="Basic and acidic residues" evidence="4">
    <location>
        <begin position="226"/>
        <end position="251"/>
    </location>
</feature>
<feature type="compositionally biased region" description="Polar residues" evidence="4">
    <location>
        <begin position="1264"/>
        <end position="1275"/>
    </location>
</feature>
<feature type="region of interest" description="Disordered" evidence="4">
    <location>
        <begin position="1412"/>
        <end position="1441"/>
    </location>
</feature>
<feature type="compositionally biased region" description="Low complexity" evidence="4">
    <location>
        <begin position="1152"/>
        <end position="1167"/>
    </location>
</feature>
<dbReference type="Pfam" id="PF10186">
    <property type="entry name" value="ATG14"/>
    <property type="match status" value="1"/>
</dbReference>
<evidence type="ECO:0000313" key="6">
    <source>
        <dbReference type="Proteomes" id="UP000593566"/>
    </source>
</evidence>
<organism evidence="5 6">
    <name type="scientific">Letharia lupina</name>
    <dbReference type="NCBI Taxonomy" id="560253"/>
    <lineage>
        <taxon>Eukaryota</taxon>
        <taxon>Fungi</taxon>
        <taxon>Dikarya</taxon>
        <taxon>Ascomycota</taxon>
        <taxon>Pezizomycotina</taxon>
        <taxon>Lecanoromycetes</taxon>
        <taxon>OSLEUM clade</taxon>
        <taxon>Lecanoromycetidae</taxon>
        <taxon>Lecanorales</taxon>
        <taxon>Lecanorineae</taxon>
        <taxon>Parmeliaceae</taxon>
        <taxon>Letharia</taxon>
    </lineage>
</organism>
<feature type="region of interest" description="Disordered" evidence="4">
    <location>
        <begin position="126"/>
        <end position="168"/>
    </location>
</feature>
<feature type="region of interest" description="Disordered" evidence="4">
    <location>
        <begin position="743"/>
        <end position="780"/>
    </location>
</feature>
<feature type="compositionally biased region" description="Basic and acidic residues" evidence="4">
    <location>
        <begin position="743"/>
        <end position="759"/>
    </location>
</feature>
<protein>
    <recommendedName>
        <fullName evidence="2">Autophagy-related protein 14</fullName>
    </recommendedName>
</protein>
<reference evidence="5 6" key="1">
    <citation type="journal article" date="2020" name="Genomics">
        <title>Complete, high-quality genomes from long-read metagenomic sequencing of two wolf lichen thalli reveals enigmatic genome architecture.</title>
        <authorList>
            <person name="McKenzie S.K."/>
            <person name="Walston R.F."/>
            <person name="Allen J.L."/>
        </authorList>
    </citation>
    <scope>NUCLEOTIDE SEQUENCE [LARGE SCALE GENOMIC DNA]</scope>
    <source>
        <strain evidence="5">WasteWater1</strain>
    </source>
</reference>
<comment type="caution">
    <text evidence="5">The sequence shown here is derived from an EMBL/GenBank/DDBJ whole genome shotgun (WGS) entry which is preliminary data.</text>
</comment>
<evidence type="ECO:0000256" key="1">
    <source>
        <dbReference type="ARBA" id="ARBA00009574"/>
    </source>
</evidence>
<evidence type="ECO:0000256" key="3">
    <source>
        <dbReference type="ARBA" id="ARBA00023054"/>
    </source>
</evidence>
<gene>
    <name evidence="5" type="ORF">HO133_004313</name>
</gene>
<feature type="compositionally biased region" description="Basic and acidic residues" evidence="4">
    <location>
        <begin position="54"/>
        <end position="76"/>
    </location>
</feature>
<accession>A0A8H6FK11</accession>
<feature type="compositionally biased region" description="Polar residues" evidence="4">
    <location>
        <begin position="498"/>
        <end position="509"/>
    </location>
</feature>
<comment type="similarity">
    <text evidence="1">Belongs to the ATG14 family.</text>
</comment>
<feature type="compositionally biased region" description="Polar residues" evidence="4">
    <location>
        <begin position="476"/>
        <end position="485"/>
    </location>
</feature>
<evidence type="ECO:0000256" key="2">
    <source>
        <dbReference type="ARBA" id="ARBA00013807"/>
    </source>
</evidence>
<keyword evidence="6" id="KW-1185">Reference proteome</keyword>
<evidence type="ECO:0000313" key="5">
    <source>
        <dbReference type="EMBL" id="KAF6229975.1"/>
    </source>
</evidence>
<feature type="compositionally biased region" description="Basic and acidic residues" evidence="4">
    <location>
        <begin position="30"/>
        <end position="41"/>
    </location>
</feature>
<feature type="region of interest" description="Disordered" evidence="4">
    <location>
        <begin position="547"/>
        <end position="587"/>
    </location>
</feature>
<dbReference type="GO" id="GO:0032991">
    <property type="term" value="C:protein-containing complex"/>
    <property type="evidence" value="ECO:0007669"/>
    <property type="project" value="UniProtKB-ARBA"/>
</dbReference>
<feature type="compositionally biased region" description="Basic residues" evidence="4">
    <location>
        <begin position="42"/>
        <end position="53"/>
    </location>
</feature>
<sequence length="1441" mass="160602">MSDAERQSPRAAIRNWLQTTGSKSTAKPADASREQQNIERGSRHRSRQHHTRRYPSETKDRHDDKAGQKHQKDNKCGTRQTRVADKVLLVNSHQAQPQLHLRENTAVISNGLGLAERLGLHAPFRTFKDHSDDDIPDLRSHPRKRKRSRSSTSSYLEPAAANDLSEHDHDRFRHATILRTRSTGPVLDDRGQHVSPTASQGSEIALLSPKKLPKSYERRPRHKTRQDRYELKDNNRASEKTKQAAKKDRGEKKQKKHKRKEKSGAALMHDFTAQNVAHDRLTALQVPDLAFSEMIFLKSCREKPKDSFEDSSNRPSEKKTRRKSTKAADTEAEISRYFMSAKPTSLDVMKPHGQRHQQDRGRSRDHESPQAFVDLPDRPFLGFGSCGPNTSISPAKIPVNTDSRSLHREDSWSPTRSTSYLTWSQSVRPSFGSPLLNRPYHVEPLTSSKLSNRKRKSPAPHKGQYSLPSLSPPCVPTTSSKTQDAASIPFSAHENANEGPSRNSESRSATGERLRLREKSQNHGDTGIIKLDAAKIPHEIEDSIADSTHPAETATHDGPESALLSRNEATCQSSGHEPQREPQREPQAYGVRPFSAQMPIISPHKDPLDDVLEALLTDCNTNVAGSDLASRATSGHRNLYVREEEGIPDRIQEYSRMPARAFVNSVYAPEASASAPKFSGKPRSASLQQDFPHDSSISTHTLSKGDLSFSNRPSLGYAPGYRPIESEVDSRSAWNGYGNLYERQQEQADPRPETSRENRPPYIALRENLSGSSRETDHTAARDEYAQKLHFVELGDGFDDHRPYLYKTVQEGNDNEDYEEIRHGEWDIDHGTSYDSGPSIFHESHEDSNHGIMAENNVSDYQRREINADHEQSVAQEADQDEAEPHQLFTTSIPDTYPSWPSHHIFSRDPGLERIQLAQTLLHTESLGKEVEQNVVGTSKKEKTRSSAGTKPSDVNHTWTVHRATSNQFISEEKTQTILSHVETLREETQKVKAEIAARKAKLLRRRSEFASAKHELSQSQASAVEPVDKSIKRTEHRWDVMHNKTAESRLFLCREVALLYGLHQRKRKKGGLGRDVYFIGGVPIADLRDLNNAAPAHVTTSTTNLAHLTHLVSHYLSLRLPAEITLPHSDYPLPTIFSPSSSYTSREVPFPGSTPHHSSHNSPSASRHSDNRPPPRPRPLHLDKKLSALAKDDQVAYASFVEGITFLAWDIAWLCKTQGMNVGGSSWEEVCAMGKNLWHLILGPPPRPPVPREVSSRSFPKMPTSSRIPNTSNGPPAADKTKEAPTLGHFSHGTAYGFLASASGAEYMRDWRLQSPVKVIEKVKAMLSAERTGAEWEILEGNEWEEEEGQAEAPVHNLGSVGRMPKIEETGVLVPAQAEVGVQYAGNGSRLPRIEETGVLVPGQGVTIGIGGAGQGGGVEGEESEEKGKGKSGWMKLKSR</sequence>
<feature type="region of interest" description="Disordered" evidence="4">
    <location>
        <begin position="302"/>
        <end position="419"/>
    </location>
</feature>
<proteinExistence type="inferred from homology"/>
<feature type="compositionally biased region" description="Polar residues" evidence="4">
    <location>
        <begin position="567"/>
        <end position="576"/>
    </location>
</feature>
<name>A0A8H6FK11_9LECA</name>
<dbReference type="InterPro" id="IPR018791">
    <property type="entry name" value="UV_resistance/autophagy_Atg14"/>
</dbReference>
<feature type="compositionally biased region" description="Polar residues" evidence="4">
    <location>
        <begin position="946"/>
        <end position="955"/>
    </location>
</feature>
<feature type="compositionally biased region" description="Basic and acidic residues" evidence="4">
    <location>
        <begin position="356"/>
        <end position="368"/>
    </location>
</feature>
<feature type="region of interest" description="Disordered" evidence="4">
    <location>
        <begin position="672"/>
        <end position="709"/>
    </location>
</feature>
<feature type="region of interest" description="Disordered" evidence="4">
    <location>
        <begin position="934"/>
        <end position="955"/>
    </location>
</feature>
<feature type="region of interest" description="Disordered" evidence="4">
    <location>
        <begin position="1249"/>
        <end position="1285"/>
    </location>
</feature>
<feature type="region of interest" description="Disordered" evidence="4">
    <location>
        <begin position="1"/>
        <end position="80"/>
    </location>
</feature>
<dbReference type="GO" id="GO:0005737">
    <property type="term" value="C:cytoplasm"/>
    <property type="evidence" value="ECO:0007669"/>
    <property type="project" value="UniProtKB-ARBA"/>
</dbReference>
<feature type="region of interest" description="Disordered" evidence="4">
    <location>
        <begin position="444"/>
        <end position="533"/>
    </location>
</feature>
<feature type="compositionally biased region" description="Polar residues" evidence="4">
    <location>
        <begin position="685"/>
        <end position="709"/>
    </location>
</feature>
<feature type="compositionally biased region" description="Polar residues" evidence="4">
    <location>
        <begin position="16"/>
        <end position="25"/>
    </location>
</feature>
<keyword evidence="3" id="KW-0175">Coiled coil</keyword>
<feature type="region of interest" description="Disordered" evidence="4">
    <location>
        <begin position="183"/>
        <end position="267"/>
    </location>
</feature>
<dbReference type="EMBL" id="JACCJB010000002">
    <property type="protein sequence ID" value="KAF6229975.1"/>
    <property type="molecule type" value="Genomic_DNA"/>
</dbReference>